<dbReference type="KEGG" id="schf:IPT68_15165"/>
<evidence type="ECO:0000313" key="2">
    <source>
        <dbReference type="Proteomes" id="UP000594008"/>
    </source>
</evidence>
<dbReference type="Proteomes" id="UP000594008">
    <property type="component" value="Chromosome"/>
</dbReference>
<gene>
    <name evidence="1" type="ORF">IPT68_15165</name>
</gene>
<organism evidence="1 2">
    <name type="scientific">Streptomyces chromofuscus</name>
    <dbReference type="NCBI Taxonomy" id="42881"/>
    <lineage>
        <taxon>Bacteria</taxon>
        <taxon>Bacillati</taxon>
        <taxon>Actinomycetota</taxon>
        <taxon>Actinomycetes</taxon>
        <taxon>Kitasatosporales</taxon>
        <taxon>Streptomycetaceae</taxon>
        <taxon>Streptomyces</taxon>
    </lineage>
</organism>
<sequence>MAHSPGKYADFEGLRERAVALRRAGLSLRQIRDELKIYNNDVLNQLVKGEPPPAWTKRPRAKDDLRAKARELRLQGWTYDRIEAELGCSRSSISLWVRDLPRPERPRRTRAEASAIAKRGWEAKMRLREEERRRTRQLAMAEIDQLTDRELFLVGVGLYWAEGAKSKPYSRRERITFVNSDPDMITVFLAWLRLLHVDPANLGFAVHIHETADVTAAEAFWASHVGIEPTELLKTRLKKHNPRTNRKNTGGDYHGCLRVDVRDGADLYRRIEGWWYGIVGAATAPDLRNRT</sequence>
<name>A0A7M2TFW4_STRCW</name>
<evidence type="ECO:0000313" key="1">
    <source>
        <dbReference type="EMBL" id="QOV47094.1"/>
    </source>
</evidence>
<proteinExistence type="predicted"/>
<dbReference type="AlphaFoldDB" id="A0A7M2TFW4"/>
<reference evidence="1 2" key="1">
    <citation type="submission" date="2020-10" db="EMBL/GenBank/DDBJ databases">
        <title>Streptomyces chromofuscus complate genome analysis.</title>
        <authorList>
            <person name="Anwar N."/>
        </authorList>
    </citation>
    <scope>NUCLEOTIDE SEQUENCE [LARGE SCALE GENOMIC DNA]</scope>
    <source>
        <strain evidence="1 2">DSM 40273</strain>
    </source>
</reference>
<dbReference type="EMBL" id="CP063374">
    <property type="protein sequence ID" value="QOV47094.1"/>
    <property type="molecule type" value="Genomic_DNA"/>
</dbReference>
<dbReference type="RefSeq" id="WP_189700434.1">
    <property type="nucleotide sequence ID" value="NZ_BMTA01000018.1"/>
</dbReference>
<accession>A0A7M2TFW4</accession>
<protein>
    <submittedName>
        <fullName evidence="1">Uncharacterized protein</fullName>
    </submittedName>
</protein>
<keyword evidence="2" id="KW-1185">Reference proteome</keyword>